<keyword evidence="1" id="KW-0472">Membrane</keyword>
<accession>A0A1I6FTH1</accession>
<keyword evidence="4" id="KW-1185">Reference proteome</keyword>
<evidence type="ECO:0000256" key="1">
    <source>
        <dbReference type="SAM" id="Phobius"/>
    </source>
</evidence>
<dbReference type="InterPro" id="IPR021255">
    <property type="entry name" value="DUF2807"/>
</dbReference>
<dbReference type="OrthoDB" id="1419485at2"/>
<proteinExistence type="predicted"/>
<evidence type="ECO:0000313" key="3">
    <source>
        <dbReference type="EMBL" id="SFR33221.1"/>
    </source>
</evidence>
<dbReference type="Pfam" id="PF10988">
    <property type="entry name" value="DUF2807"/>
    <property type="match status" value="1"/>
</dbReference>
<dbReference type="STRING" id="400055.SAMN04490243_0634"/>
<dbReference type="Gene3D" id="2.160.20.120">
    <property type="match status" value="1"/>
</dbReference>
<sequence length="289" mass="31794">MCFKTSTSGSSFTWLSIVAFAFFIMSPVALLAQRKPKIKGNRIVASVNESLPAFRYLDLNDDLEVNLERAAAEGYRLEVDENLVDVLRFEVRDSTLKISSFYNITGSKKLDITVYYTELAGVAATDGELISEQPIPGVSLDLEARDEGRLNMRVRADFCRVLLQGNGKADLNLDADTVSVALMDRSDAVIYTVNKGMEIKLNGNSGLTLEGISTEVRTVLDGNVTYKAQKMEADHLDLQAMESATARVRAVNSCSLSLSGGSRTYIYGNPNITVQEFADRAEIHKEPDQ</sequence>
<organism evidence="3 4">
    <name type="scientific">Robiginitalea myxolifaciens</name>
    <dbReference type="NCBI Taxonomy" id="400055"/>
    <lineage>
        <taxon>Bacteria</taxon>
        <taxon>Pseudomonadati</taxon>
        <taxon>Bacteroidota</taxon>
        <taxon>Flavobacteriia</taxon>
        <taxon>Flavobacteriales</taxon>
        <taxon>Flavobacteriaceae</taxon>
        <taxon>Robiginitalea</taxon>
    </lineage>
</organism>
<keyword evidence="1" id="KW-1133">Transmembrane helix</keyword>
<feature type="domain" description="Putative auto-transporter adhesin head GIN" evidence="2">
    <location>
        <begin position="54"/>
        <end position="183"/>
    </location>
</feature>
<dbReference type="EMBL" id="FOYQ01000001">
    <property type="protein sequence ID" value="SFR33221.1"/>
    <property type="molecule type" value="Genomic_DNA"/>
</dbReference>
<dbReference type="Proteomes" id="UP000199534">
    <property type="component" value="Unassembled WGS sequence"/>
</dbReference>
<evidence type="ECO:0000259" key="2">
    <source>
        <dbReference type="Pfam" id="PF10988"/>
    </source>
</evidence>
<reference evidence="3 4" key="1">
    <citation type="submission" date="2016-10" db="EMBL/GenBank/DDBJ databases">
        <authorList>
            <person name="de Groot N.N."/>
        </authorList>
    </citation>
    <scope>NUCLEOTIDE SEQUENCE [LARGE SCALE GENOMIC DNA]</scope>
    <source>
        <strain evidence="3 4">DSM 21019</strain>
    </source>
</reference>
<name>A0A1I6FTH1_9FLAO</name>
<gene>
    <name evidence="3" type="ORF">SAMN04490243_0634</name>
</gene>
<dbReference type="AlphaFoldDB" id="A0A1I6FTH1"/>
<feature type="transmembrane region" description="Helical" evidence="1">
    <location>
        <begin position="12"/>
        <end position="32"/>
    </location>
</feature>
<evidence type="ECO:0000313" key="4">
    <source>
        <dbReference type="Proteomes" id="UP000199534"/>
    </source>
</evidence>
<keyword evidence="1" id="KW-0812">Transmembrane</keyword>
<protein>
    <submittedName>
        <fullName evidence="3">Putative auto-transporter adhesin, head GIN domain</fullName>
    </submittedName>
</protein>